<reference evidence="2" key="1">
    <citation type="journal article" date="2020" name="Nat. Commun.">
        <title>Genome assembly of wild tea tree DASZ reveals pedigree and selection history of tea varieties.</title>
        <authorList>
            <person name="Zhang W."/>
            <person name="Zhang Y."/>
            <person name="Qiu H."/>
            <person name="Guo Y."/>
            <person name="Wan H."/>
            <person name="Zhang X."/>
            <person name="Scossa F."/>
            <person name="Alseekh S."/>
            <person name="Zhang Q."/>
            <person name="Wang P."/>
            <person name="Xu L."/>
            <person name="Schmidt M.H."/>
            <person name="Jia X."/>
            <person name="Li D."/>
            <person name="Zhu A."/>
            <person name="Guo F."/>
            <person name="Chen W."/>
            <person name="Ni D."/>
            <person name="Usadel B."/>
            <person name="Fernie A.R."/>
            <person name="Wen W."/>
        </authorList>
    </citation>
    <scope>NUCLEOTIDE SEQUENCE [LARGE SCALE GENOMIC DNA]</scope>
    <source>
        <strain evidence="2">cv. G240</strain>
    </source>
</reference>
<evidence type="ECO:0000313" key="2">
    <source>
        <dbReference type="Proteomes" id="UP000593564"/>
    </source>
</evidence>
<sequence>MPCEASPHITGHGLRPPASDFMPSAMYIAGRHSLLPSVAGPTVLEVFFKVEANLRIGREGVLIADLPQSYPRSRAEATLVMTDTWPLAPSQVWCYSTPVVGTPSLLAGILALLAGRGILLAGRGILLVSRWPTTTNHGRQATSALSSSVLVRFSTKFLETPCKQSLSRANLKVLRGEKPNACMFNFFKQS</sequence>
<keyword evidence="2" id="KW-1185">Reference proteome</keyword>
<protein>
    <submittedName>
        <fullName evidence="1">Uncharacterized protein</fullName>
    </submittedName>
</protein>
<reference evidence="1 2" key="2">
    <citation type="submission" date="2020-07" db="EMBL/GenBank/DDBJ databases">
        <title>Genome assembly of wild tea tree DASZ reveals pedigree and selection history of tea varieties.</title>
        <authorList>
            <person name="Zhang W."/>
        </authorList>
    </citation>
    <scope>NUCLEOTIDE SEQUENCE [LARGE SCALE GENOMIC DNA]</scope>
    <source>
        <strain evidence="2">cv. G240</strain>
        <tissue evidence="1">Leaf</tissue>
    </source>
</reference>
<name>A0A7J7FXF7_CAMSI</name>
<proteinExistence type="predicted"/>
<dbReference type="Proteomes" id="UP000593564">
    <property type="component" value="Unassembled WGS sequence"/>
</dbReference>
<evidence type="ECO:0000313" key="1">
    <source>
        <dbReference type="EMBL" id="KAF5933042.1"/>
    </source>
</evidence>
<organism evidence="1 2">
    <name type="scientific">Camellia sinensis</name>
    <name type="common">Tea plant</name>
    <name type="synonym">Thea sinensis</name>
    <dbReference type="NCBI Taxonomy" id="4442"/>
    <lineage>
        <taxon>Eukaryota</taxon>
        <taxon>Viridiplantae</taxon>
        <taxon>Streptophyta</taxon>
        <taxon>Embryophyta</taxon>
        <taxon>Tracheophyta</taxon>
        <taxon>Spermatophyta</taxon>
        <taxon>Magnoliopsida</taxon>
        <taxon>eudicotyledons</taxon>
        <taxon>Gunneridae</taxon>
        <taxon>Pentapetalae</taxon>
        <taxon>asterids</taxon>
        <taxon>Ericales</taxon>
        <taxon>Theaceae</taxon>
        <taxon>Camellia</taxon>
    </lineage>
</organism>
<dbReference type="EMBL" id="JACBKZ010000014">
    <property type="protein sequence ID" value="KAF5933042.1"/>
    <property type="molecule type" value="Genomic_DNA"/>
</dbReference>
<comment type="caution">
    <text evidence="1">The sequence shown here is derived from an EMBL/GenBank/DDBJ whole genome shotgun (WGS) entry which is preliminary data.</text>
</comment>
<accession>A0A7J7FXF7</accession>
<gene>
    <name evidence="1" type="ORF">HYC85_029213</name>
</gene>
<dbReference type="AlphaFoldDB" id="A0A7J7FXF7"/>